<dbReference type="GO" id="GO:0009279">
    <property type="term" value="C:cell outer membrane"/>
    <property type="evidence" value="ECO:0007669"/>
    <property type="project" value="TreeGrafter"/>
</dbReference>
<dbReference type="OrthoDB" id="9795421at2"/>
<dbReference type="CDD" id="cd12797">
    <property type="entry name" value="M23_peptidase"/>
    <property type="match status" value="1"/>
</dbReference>
<feature type="region of interest" description="Disordered" evidence="2">
    <location>
        <begin position="120"/>
        <end position="179"/>
    </location>
</feature>
<gene>
    <name evidence="4" type="ORF">EZ216_05675</name>
</gene>
<dbReference type="GO" id="GO:0032153">
    <property type="term" value="C:cell division site"/>
    <property type="evidence" value="ECO:0007669"/>
    <property type="project" value="TreeGrafter"/>
</dbReference>
<dbReference type="InterPro" id="IPR011055">
    <property type="entry name" value="Dup_hybrid_motif"/>
</dbReference>
<dbReference type="InterPro" id="IPR018392">
    <property type="entry name" value="LysM"/>
</dbReference>
<dbReference type="Gene3D" id="3.10.350.10">
    <property type="entry name" value="LysM domain"/>
    <property type="match status" value="1"/>
</dbReference>
<name>A0A4Z0CE45_9BURK</name>
<organism evidence="4 5">
    <name type="scientific">Ramlibacter humi</name>
    <dbReference type="NCBI Taxonomy" id="2530451"/>
    <lineage>
        <taxon>Bacteria</taxon>
        <taxon>Pseudomonadati</taxon>
        <taxon>Pseudomonadota</taxon>
        <taxon>Betaproteobacteria</taxon>
        <taxon>Burkholderiales</taxon>
        <taxon>Comamonadaceae</taxon>
        <taxon>Ramlibacter</taxon>
    </lineage>
</organism>
<dbReference type="CDD" id="cd00118">
    <property type="entry name" value="LysM"/>
    <property type="match status" value="1"/>
</dbReference>
<comment type="similarity">
    <text evidence="1">Belongs to the E.coli NlpD/Haemophilus LppB family.</text>
</comment>
<dbReference type="EMBL" id="SMLK01000001">
    <property type="protein sequence ID" value="TFZ08645.1"/>
    <property type="molecule type" value="Genomic_DNA"/>
</dbReference>
<feature type="compositionally biased region" description="Low complexity" evidence="2">
    <location>
        <begin position="120"/>
        <end position="166"/>
    </location>
</feature>
<accession>A0A4Z0CE45</accession>
<evidence type="ECO:0000313" key="5">
    <source>
        <dbReference type="Proteomes" id="UP000297839"/>
    </source>
</evidence>
<dbReference type="InterPro" id="IPR016047">
    <property type="entry name" value="M23ase_b-sheet_dom"/>
</dbReference>
<feature type="domain" description="LysM" evidence="3">
    <location>
        <begin position="65"/>
        <end position="109"/>
    </location>
</feature>
<sequence length="295" mass="30700">MLTPVHGSRGAVLVMAALVLAGCASKTRAPAPVEDRSSGRTTSAVVATAEAPRVLPGAENAGKPGYYTVRPGDTLIRIGLDNGQNWRDIVRWNNIDNPNVIEVGQVLRVAPPETAVARPVASSSVTPAPVASQPASAASSPQNTASSSTPRGTTTAAAPAPVASQPAVPPEEEIAWSWPAPGNTGVLAGFDEVKNKGLDIGGKAGDPVLAAADGRVVYAGAGLRGYGNLIILKHNNTYLTAYAHNQTLLVKEDQSVRKGQKIAEMGSSDADRVKLHFEIRRQGKPVDPARYLATR</sequence>
<protein>
    <submittedName>
        <fullName evidence="4">LysM peptidoglycan-binding domain-containing protein</fullName>
    </submittedName>
</protein>
<dbReference type="InterPro" id="IPR050570">
    <property type="entry name" value="Cell_wall_metabolism_enzyme"/>
</dbReference>
<proteinExistence type="inferred from homology"/>
<evidence type="ECO:0000256" key="2">
    <source>
        <dbReference type="SAM" id="MobiDB-lite"/>
    </source>
</evidence>
<dbReference type="SUPFAM" id="SSF51261">
    <property type="entry name" value="Duplicated hybrid motif"/>
    <property type="match status" value="1"/>
</dbReference>
<dbReference type="GO" id="GO:0004222">
    <property type="term" value="F:metalloendopeptidase activity"/>
    <property type="evidence" value="ECO:0007669"/>
    <property type="project" value="TreeGrafter"/>
</dbReference>
<dbReference type="PROSITE" id="PS51782">
    <property type="entry name" value="LYSM"/>
    <property type="match status" value="1"/>
</dbReference>
<dbReference type="SMART" id="SM00257">
    <property type="entry name" value="LysM"/>
    <property type="match status" value="1"/>
</dbReference>
<dbReference type="PANTHER" id="PTHR21666">
    <property type="entry name" value="PEPTIDASE-RELATED"/>
    <property type="match status" value="1"/>
</dbReference>
<evidence type="ECO:0000259" key="3">
    <source>
        <dbReference type="PROSITE" id="PS51782"/>
    </source>
</evidence>
<reference evidence="4 5" key="1">
    <citation type="submission" date="2019-03" db="EMBL/GenBank/DDBJ databases">
        <title>Ramlibacter sp. 18x22-1, whole genome shotgun sequence.</title>
        <authorList>
            <person name="Zhang X."/>
            <person name="Feng G."/>
            <person name="Zhu H."/>
        </authorList>
    </citation>
    <scope>NUCLEOTIDE SEQUENCE [LARGE SCALE GENOMIC DNA]</scope>
    <source>
        <strain evidence="4 5">18x22-1</strain>
    </source>
</reference>
<comment type="caution">
    <text evidence="4">The sequence shown here is derived from an EMBL/GenBank/DDBJ whole genome shotgun (WGS) entry which is preliminary data.</text>
</comment>
<dbReference type="PANTHER" id="PTHR21666:SF263">
    <property type="entry name" value="MUREIN HYDROLASE ACTIVATOR NLPD"/>
    <property type="match status" value="1"/>
</dbReference>
<dbReference type="Pfam" id="PF01551">
    <property type="entry name" value="Peptidase_M23"/>
    <property type="match status" value="1"/>
</dbReference>
<evidence type="ECO:0000313" key="4">
    <source>
        <dbReference type="EMBL" id="TFZ08645.1"/>
    </source>
</evidence>
<keyword evidence="5" id="KW-1185">Reference proteome</keyword>
<dbReference type="AlphaFoldDB" id="A0A4Z0CE45"/>
<dbReference type="Proteomes" id="UP000297839">
    <property type="component" value="Unassembled WGS sequence"/>
</dbReference>
<evidence type="ECO:0000256" key="1">
    <source>
        <dbReference type="ARBA" id="ARBA00038420"/>
    </source>
</evidence>
<dbReference type="Pfam" id="PF01476">
    <property type="entry name" value="LysM"/>
    <property type="match status" value="1"/>
</dbReference>
<dbReference type="InterPro" id="IPR036779">
    <property type="entry name" value="LysM_dom_sf"/>
</dbReference>
<dbReference type="Gene3D" id="2.70.70.10">
    <property type="entry name" value="Glucose Permease (Domain IIA)"/>
    <property type="match status" value="1"/>
</dbReference>